<name>A0AAV6Z5G3_ENGPU</name>
<protein>
    <submittedName>
        <fullName evidence="1">Uncharacterized protein</fullName>
    </submittedName>
</protein>
<proteinExistence type="predicted"/>
<organism evidence="1 2">
    <name type="scientific">Engystomops pustulosus</name>
    <name type="common">Tungara frog</name>
    <name type="synonym">Physalaemus pustulosus</name>
    <dbReference type="NCBI Taxonomy" id="76066"/>
    <lineage>
        <taxon>Eukaryota</taxon>
        <taxon>Metazoa</taxon>
        <taxon>Chordata</taxon>
        <taxon>Craniata</taxon>
        <taxon>Vertebrata</taxon>
        <taxon>Euteleostomi</taxon>
        <taxon>Amphibia</taxon>
        <taxon>Batrachia</taxon>
        <taxon>Anura</taxon>
        <taxon>Neobatrachia</taxon>
        <taxon>Hyloidea</taxon>
        <taxon>Leptodactylidae</taxon>
        <taxon>Leiuperinae</taxon>
        <taxon>Engystomops</taxon>
    </lineage>
</organism>
<evidence type="ECO:0000313" key="2">
    <source>
        <dbReference type="Proteomes" id="UP000824782"/>
    </source>
</evidence>
<sequence>MVVDCHEHCLPLPQLLQITNCITASPDAIHCKTVPNRGTNRSLVHPIILLQIQFCKRRGSSWVCSAMQKWKVKEVNEICSSIRTS</sequence>
<accession>A0AAV6Z5G3</accession>
<comment type="caution">
    <text evidence="1">The sequence shown here is derived from an EMBL/GenBank/DDBJ whole genome shotgun (WGS) entry which is preliminary data.</text>
</comment>
<dbReference type="EMBL" id="WNYA01008377">
    <property type="protein sequence ID" value="KAG8541123.1"/>
    <property type="molecule type" value="Genomic_DNA"/>
</dbReference>
<reference evidence="1" key="1">
    <citation type="thesis" date="2020" institute="ProQuest LLC" country="789 East Eisenhower Parkway, Ann Arbor, MI, USA">
        <title>Comparative Genomics and Chromosome Evolution.</title>
        <authorList>
            <person name="Mudd A.B."/>
        </authorList>
    </citation>
    <scope>NUCLEOTIDE SEQUENCE</scope>
    <source>
        <strain evidence="1">237g6f4</strain>
        <tissue evidence="1">Blood</tissue>
    </source>
</reference>
<keyword evidence="2" id="KW-1185">Reference proteome</keyword>
<evidence type="ECO:0000313" key="1">
    <source>
        <dbReference type="EMBL" id="KAG8541123.1"/>
    </source>
</evidence>
<dbReference type="Proteomes" id="UP000824782">
    <property type="component" value="Unassembled WGS sequence"/>
</dbReference>
<gene>
    <name evidence="1" type="ORF">GDO81_029666</name>
</gene>
<dbReference type="AlphaFoldDB" id="A0AAV6Z5G3"/>